<dbReference type="OrthoDB" id="10290587at2759"/>
<proteinExistence type="predicted"/>
<dbReference type="Proteomes" id="UP000494256">
    <property type="component" value="Unassembled WGS sequence"/>
</dbReference>
<dbReference type="EMBL" id="CADEBC010000346">
    <property type="protein sequence ID" value="CAB3228656.1"/>
    <property type="molecule type" value="Genomic_DNA"/>
</dbReference>
<keyword evidence="3" id="KW-1185">Reference proteome</keyword>
<reference evidence="3 4" key="1">
    <citation type="submission" date="2020-04" db="EMBL/GenBank/DDBJ databases">
        <authorList>
            <person name="Wallbank WR R."/>
            <person name="Pardo Diaz C."/>
            <person name="Kozak K."/>
            <person name="Martin S."/>
            <person name="Jiggins C."/>
            <person name="Moest M."/>
            <person name="Warren A I."/>
            <person name="Byers J.R.P. K."/>
            <person name="Montejo-Kovacevich G."/>
            <person name="Yen C E."/>
        </authorList>
    </citation>
    <scope>NUCLEOTIDE SEQUENCE [LARGE SCALE GENOMIC DNA]</scope>
</reference>
<gene>
    <name evidence="1" type="ORF">APLA_LOCUS3726</name>
    <name evidence="2" type="ORF">APLA_LOCUS7122</name>
</gene>
<organism evidence="2 4">
    <name type="scientific">Arctia plantaginis</name>
    <name type="common">Wood tiger moth</name>
    <name type="synonym">Phalaena plantaginis</name>
    <dbReference type="NCBI Taxonomy" id="874455"/>
    <lineage>
        <taxon>Eukaryota</taxon>
        <taxon>Metazoa</taxon>
        <taxon>Ecdysozoa</taxon>
        <taxon>Arthropoda</taxon>
        <taxon>Hexapoda</taxon>
        <taxon>Insecta</taxon>
        <taxon>Pterygota</taxon>
        <taxon>Neoptera</taxon>
        <taxon>Endopterygota</taxon>
        <taxon>Lepidoptera</taxon>
        <taxon>Glossata</taxon>
        <taxon>Ditrysia</taxon>
        <taxon>Noctuoidea</taxon>
        <taxon>Erebidae</taxon>
        <taxon>Arctiinae</taxon>
        <taxon>Arctia</taxon>
    </lineage>
</organism>
<protein>
    <submittedName>
        <fullName evidence="2">Uncharacterized protein</fullName>
    </submittedName>
</protein>
<sequence length="90" mass="10348">MRNIPFPFKTGVHFLGITTNVEAEGARSLYEFFYCVTMRFYQSNKSSAIPVFIKDKSRQSHLFKPCGALLKIDIFVKKHNTVLLSLHLLP</sequence>
<evidence type="ECO:0000313" key="2">
    <source>
        <dbReference type="EMBL" id="CAB3235864.1"/>
    </source>
</evidence>
<comment type="caution">
    <text evidence="2">The sequence shown here is derived from an EMBL/GenBank/DDBJ whole genome shotgun (WGS) entry which is preliminary data.</text>
</comment>
<accession>A0A8S0ZRV4</accession>
<dbReference type="EMBL" id="CADEBD010000300">
    <property type="protein sequence ID" value="CAB3235864.1"/>
    <property type="molecule type" value="Genomic_DNA"/>
</dbReference>
<dbReference type="Proteomes" id="UP000494106">
    <property type="component" value="Unassembled WGS sequence"/>
</dbReference>
<evidence type="ECO:0000313" key="4">
    <source>
        <dbReference type="Proteomes" id="UP000494256"/>
    </source>
</evidence>
<name>A0A8S0ZRV4_ARCPL</name>
<evidence type="ECO:0000313" key="3">
    <source>
        <dbReference type="Proteomes" id="UP000494106"/>
    </source>
</evidence>
<dbReference type="AlphaFoldDB" id="A0A8S0ZRV4"/>
<evidence type="ECO:0000313" key="1">
    <source>
        <dbReference type="EMBL" id="CAB3228656.1"/>
    </source>
</evidence>